<accession>A0A091APN3</accession>
<feature type="domain" description="GGDEF" evidence="7">
    <location>
        <begin position="469"/>
        <end position="604"/>
    </location>
</feature>
<dbReference type="SUPFAM" id="SSF55073">
    <property type="entry name" value="Nucleotide cyclase"/>
    <property type="match status" value="1"/>
</dbReference>
<evidence type="ECO:0000256" key="4">
    <source>
        <dbReference type="SAM" id="Coils"/>
    </source>
</evidence>
<dbReference type="GO" id="GO:0052621">
    <property type="term" value="F:diguanylate cyclase activity"/>
    <property type="evidence" value="ECO:0007669"/>
    <property type="project" value="UniProtKB-EC"/>
</dbReference>
<feature type="transmembrane region" description="Helical" evidence="5">
    <location>
        <begin position="284"/>
        <end position="303"/>
    </location>
</feature>
<evidence type="ECO:0000256" key="2">
    <source>
        <dbReference type="ARBA" id="ARBA00012528"/>
    </source>
</evidence>
<dbReference type="GO" id="GO:0043709">
    <property type="term" value="P:cell adhesion involved in single-species biofilm formation"/>
    <property type="evidence" value="ECO:0007669"/>
    <property type="project" value="TreeGrafter"/>
</dbReference>
<dbReference type="SMART" id="SM00267">
    <property type="entry name" value="GGDEF"/>
    <property type="match status" value="1"/>
</dbReference>
<keyword evidence="9" id="KW-1185">Reference proteome</keyword>
<feature type="transmembrane region" description="Helical" evidence="5">
    <location>
        <begin position="191"/>
        <end position="211"/>
    </location>
</feature>
<name>A0A091APN3_9GAMM</name>
<dbReference type="PANTHER" id="PTHR45138">
    <property type="entry name" value="REGULATORY COMPONENTS OF SENSORY TRANSDUCTION SYSTEM"/>
    <property type="match status" value="1"/>
</dbReference>
<dbReference type="Pfam" id="PF07696">
    <property type="entry name" value="7TMR-DISMED2"/>
    <property type="match status" value="1"/>
</dbReference>
<keyword evidence="4" id="KW-0175">Coiled coil</keyword>
<dbReference type="Proteomes" id="UP000029385">
    <property type="component" value="Unassembled WGS sequence"/>
</dbReference>
<feature type="transmembrane region" description="Helical" evidence="5">
    <location>
        <begin position="309"/>
        <end position="328"/>
    </location>
</feature>
<dbReference type="PANTHER" id="PTHR45138:SF9">
    <property type="entry name" value="DIGUANYLATE CYCLASE DGCM-RELATED"/>
    <property type="match status" value="1"/>
</dbReference>
<evidence type="ECO:0000256" key="5">
    <source>
        <dbReference type="SAM" id="Phobius"/>
    </source>
</evidence>
<evidence type="ECO:0000256" key="3">
    <source>
        <dbReference type="ARBA" id="ARBA00034247"/>
    </source>
</evidence>
<dbReference type="InterPro" id="IPR050469">
    <property type="entry name" value="Diguanylate_Cyclase"/>
</dbReference>
<evidence type="ECO:0000259" key="7">
    <source>
        <dbReference type="PROSITE" id="PS50887"/>
    </source>
</evidence>
<dbReference type="FunFam" id="3.30.70.270:FF:000001">
    <property type="entry name" value="Diguanylate cyclase domain protein"/>
    <property type="match status" value="1"/>
</dbReference>
<gene>
    <name evidence="8" type="ORF">N789_04210</name>
</gene>
<dbReference type="Gene3D" id="2.60.40.2380">
    <property type="match status" value="1"/>
</dbReference>
<dbReference type="InterPro" id="IPR000160">
    <property type="entry name" value="GGDEF_dom"/>
</dbReference>
<dbReference type="Pfam" id="PF00990">
    <property type="entry name" value="GGDEF"/>
    <property type="match status" value="1"/>
</dbReference>
<keyword evidence="5" id="KW-1133">Transmembrane helix</keyword>
<comment type="caution">
    <text evidence="8">The sequence shown here is derived from an EMBL/GenBank/DDBJ whole genome shotgun (WGS) entry which is preliminary data.</text>
</comment>
<dbReference type="InterPro" id="IPR043128">
    <property type="entry name" value="Rev_trsase/Diguanyl_cyclase"/>
</dbReference>
<comment type="catalytic activity">
    <reaction evidence="3">
        <text>2 GTP = 3',3'-c-di-GMP + 2 diphosphate</text>
        <dbReference type="Rhea" id="RHEA:24898"/>
        <dbReference type="ChEBI" id="CHEBI:33019"/>
        <dbReference type="ChEBI" id="CHEBI:37565"/>
        <dbReference type="ChEBI" id="CHEBI:58805"/>
        <dbReference type="EC" id="2.7.7.65"/>
    </reaction>
</comment>
<reference evidence="8 9" key="1">
    <citation type="submission" date="2013-09" db="EMBL/GenBank/DDBJ databases">
        <title>Genome sequencing of Arenimonas oryziterrae.</title>
        <authorList>
            <person name="Chen F."/>
            <person name="Wang G."/>
        </authorList>
    </citation>
    <scope>NUCLEOTIDE SEQUENCE [LARGE SCALE GENOMIC DNA]</scope>
    <source>
        <strain evidence="8 9">YC6267</strain>
    </source>
</reference>
<dbReference type="EC" id="2.7.7.65" evidence="2"/>
<keyword evidence="5" id="KW-0472">Membrane</keyword>
<evidence type="ECO:0000256" key="1">
    <source>
        <dbReference type="ARBA" id="ARBA00001946"/>
    </source>
</evidence>
<proteinExistence type="predicted"/>
<feature type="transmembrane region" description="Helical" evidence="5">
    <location>
        <begin position="340"/>
        <end position="363"/>
    </location>
</feature>
<dbReference type="EMBL" id="AVCI01000045">
    <property type="protein sequence ID" value="KFN41097.1"/>
    <property type="molecule type" value="Genomic_DNA"/>
</dbReference>
<dbReference type="PATRIC" id="fig|1121015.4.peg.2524"/>
<feature type="transmembrane region" description="Helical" evidence="5">
    <location>
        <begin position="375"/>
        <end position="393"/>
    </location>
</feature>
<dbReference type="InterPro" id="IPR011623">
    <property type="entry name" value="7TMR_DISM_rcpt_extracell_dom1"/>
</dbReference>
<dbReference type="Pfam" id="PF07695">
    <property type="entry name" value="7TMR-DISM_7TM"/>
    <property type="match status" value="1"/>
</dbReference>
<feature type="transmembrane region" description="Helical" evidence="5">
    <location>
        <begin position="249"/>
        <end position="272"/>
    </location>
</feature>
<comment type="cofactor">
    <cofactor evidence="1">
        <name>Mg(2+)</name>
        <dbReference type="ChEBI" id="CHEBI:18420"/>
    </cofactor>
</comment>
<dbReference type="NCBIfam" id="TIGR00254">
    <property type="entry name" value="GGDEF"/>
    <property type="match status" value="1"/>
</dbReference>
<feature type="chain" id="PRO_5001868825" description="diguanylate cyclase" evidence="6">
    <location>
        <begin position="22"/>
        <end position="605"/>
    </location>
</feature>
<dbReference type="AlphaFoldDB" id="A0A091APN3"/>
<feature type="signal peptide" evidence="6">
    <location>
        <begin position="1"/>
        <end position="21"/>
    </location>
</feature>
<evidence type="ECO:0000313" key="9">
    <source>
        <dbReference type="Proteomes" id="UP000029385"/>
    </source>
</evidence>
<evidence type="ECO:0000256" key="6">
    <source>
        <dbReference type="SAM" id="SignalP"/>
    </source>
</evidence>
<dbReference type="InterPro" id="IPR011622">
    <property type="entry name" value="7TMR_DISM_rcpt_extracell_dom2"/>
</dbReference>
<protein>
    <recommendedName>
        <fullName evidence="2">diguanylate cyclase</fullName>
        <ecNumber evidence="2">2.7.7.65</ecNumber>
    </recommendedName>
</protein>
<dbReference type="eggNOG" id="COG3706">
    <property type="taxonomic scope" value="Bacteria"/>
</dbReference>
<evidence type="ECO:0000313" key="8">
    <source>
        <dbReference type="EMBL" id="KFN41097.1"/>
    </source>
</evidence>
<sequence>MLRIAGVIVLGLLCFSAPVRADDIPRAELEAGLTHLPLSPYVGYRTDPDGRADATTLFQLAAQGGFQRLPKGDATFGFRDEQAFWFHSRLFNESNTEQRWLLVLQYPLLDNIDVYLRYPDGRVDHLASGDMLPFTSRAIRFRQPNFWVDLPQRTEVELLVRASSKSSMQAPLALYTFSAFAEMERDAQLGIGLYDGILFALFFYNLVLWISLRDSSHFWYMCHISGFGLVLFCLNGLAFEYLWPNQPKLANLAIPLSMCFSQMAMHQFARVFLELKERWPLGDWISRGFIYCYAIAAVASLWVDYRVAVQPLTYSVFPGVLIVLYQAFHAIRNGYRPARLFLVAWAMLLLGTAMYASVSAGLVSKVFVTEYGIQVGSAMEMILLSFALAYRYANLRTENERVVREANEQLERNVSRRTAELSSALEQLADANARLRESNRRDVLTGVFNRRHFREVFEHLLHQAAETRQPMGVLLIDLDHFKKVNDTFGHLAGDECLRVLSQRLQTEVAADNAVVARFGGEEFVVVLPSATAARVQEIAERLRRRIGSEPVRYGGKEIVITASIGTFSIPLGFSFNPDDALHQADDALYVAKNNGRNRVHAANKS</sequence>
<dbReference type="Gene3D" id="3.30.70.270">
    <property type="match status" value="1"/>
</dbReference>
<feature type="coiled-coil region" evidence="4">
    <location>
        <begin position="392"/>
        <end position="441"/>
    </location>
</feature>
<dbReference type="CDD" id="cd01949">
    <property type="entry name" value="GGDEF"/>
    <property type="match status" value="1"/>
</dbReference>
<dbReference type="InterPro" id="IPR029787">
    <property type="entry name" value="Nucleotide_cyclase"/>
</dbReference>
<dbReference type="STRING" id="1121015.GCA_000420545_00115"/>
<dbReference type="PROSITE" id="PS50887">
    <property type="entry name" value="GGDEF"/>
    <property type="match status" value="1"/>
</dbReference>
<keyword evidence="6" id="KW-0732">Signal</keyword>
<dbReference type="GO" id="GO:0005886">
    <property type="term" value="C:plasma membrane"/>
    <property type="evidence" value="ECO:0007669"/>
    <property type="project" value="TreeGrafter"/>
</dbReference>
<keyword evidence="5" id="KW-0812">Transmembrane</keyword>
<organism evidence="8 9">
    <name type="scientific">Arenimonas oryziterrae DSM 21050 = YC6267</name>
    <dbReference type="NCBI Taxonomy" id="1121015"/>
    <lineage>
        <taxon>Bacteria</taxon>
        <taxon>Pseudomonadati</taxon>
        <taxon>Pseudomonadota</taxon>
        <taxon>Gammaproteobacteria</taxon>
        <taxon>Lysobacterales</taxon>
        <taxon>Lysobacteraceae</taxon>
        <taxon>Arenimonas</taxon>
    </lineage>
</organism>
<feature type="transmembrane region" description="Helical" evidence="5">
    <location>
        <begin position="218"/>
        <end position="243"/>
    </location>
</feature>
<dbReference type="GO" id="GO:1902201">
    <property type="term" value="P:negative regulation of bacterial-type flagellum-dependent cell motility"/>
    <property type="evidence" value="ECO:0007669"/>
    <property type="project" value="TreeGrafter"/>
</dbReference>